<name>A0A7D6BM48_FERL1</name>
<comment type="similarity">
    <text evidence="1">Belongs to the complex I 30 kDa subunit family.</text>
</comment>
<gene>
    <name evidence="3" type="ORF">Sv326_0863</name>
</gene>
<dbReference type="InterPro" id="IPR001268">
    <property type="entry name" value="NADH_UbQ_OxRdtase_30kDa_su"/>
</dbReference>
<dbReference type="SUPFAM" id="SSF143243">
    <property type="entry name" value="Nqo5-like"/>
    <property type="match status" value="1"/>
</dbReference>
<dbReference type="EMBL" id="CP058998">
    <property type="protein sequence ID" value="QLJ53038.1"/>
    <property type="molecule type" value="Genomic_DNA"/>
</dbReference>
<dbReference type="PANTHER" id="PTHR10884">
    <property type="entry name" value="NADH DEHYDROGENASE UBIQUINONE IRON-SULFUR PROTEIN 3"/>
    <property type="match status" value="1"/>
</dbReference>
<dbReference type="GO" id="GO:0008137">
    <property type="term" value="F:NADH dehydrogenase (ubiquinone) activity"/>
    <property type="evidence" value="ECO:0007669"/>
    <property type="project" value="InterPro"/>
</dbReference>
<evidence type="ECO:0000313" key="4">
    <source>
        <dbReference type="Proteomes" id="UP000510821"/>
    </source>
</evidence>
<evidence type="ECO:0000256" key="1">
    <source>
        <dbReference type="ARBA" id="ARBA00007569"/>
    </source>
</evidence>
<feature type="domain" description="NADH:ubiquinone oxidoreductase 30kDa subunit" evidence="2">
    <location>
        <begin position="6"/>
        <end position="111"/>
    </location>
</feature>
<sequence>MEAPAKPEVIRDMAEKLKDTHRLMAISGIDEGGSITLCYHFWSISSNEIMNLRVKLGKSNIRTISDIIPNALYYEREIHDLLGVEFGGAKLHPLLVPKGYKKYPLRKALEGKKLSP</sequence>
<evidence type="ECO:0000313" key="3">
    <source>
        <dbReference type="EMBL" id="QLJ53038.1"/>
    </source>
</evidence>
<dbReference type="Proteomes" id="UP000510821">
    <property type="component" value="Chromosome"/>
</dbReference>
<dbReference type="PANTHER" id="PTHR10884:SF14">
    <property type="entry name" value="NADH DEHYDROGENASE [UBIQUINONE] IRON-SULFUR PROTEIN 3, MITOCHONDRIAL"/>
    <property type="match status" value="1"/>
</dbReference>
<reference evidence="4" key="1">
    <citation type="submission" date="2020-07" db="EMBL/GenBank/DDBJ databases">
        <title>Metabolic diversity and evolutionary history of the archaeal phylum ###Micrarchaeota### uncovered from a freshwater lake metagenome.</title>
        <authorList>
            <person name="Kadnikov V.V."/>
            <person name="Savvichev A.S."/>
            <person name="Mardanov A.V."/>
            <person name="Beletsky A.V."/>
            <person name="Chupakov A.V."/>
            <person name="Kokryatskaya N.M."/>
            <person name="Pimenov N.V."/>
            <person name="Ravin N.V."/>
        </authorList>
    </citation>
    <scope>NUCLEOTIDE SEQUENCE [LARGE SCALE GENOMIC DNA]</scope>
</reference>
<protein>
    <submittedName>
        <fullName evidence="3">NADH-quinone oxidoreductase subunit C</fullName>
    </submittedName>
</protein>
<dbReference type="InterPro" id="IPR037232">
    <property type="entry name" value="NADH_quin_OxRdtase_su_C/D-like"/>
</dbReference>
<evidence type="ECO:0000259" key="2">
    <source>
        <dbReference type="Pfam" id="PF00329"/>
    </source>
</evidence>
<organism evidence="3 4">
    <name type="scientific">Fermentimicrarchaeum limneticum</name>
    <dbReference type="NCBI Taxonomy" id="2795018"/>
    <lineage>
        <taxon>Archaea</taxon>
        <taxon>Candidatus Micrarchaeota</taxon>
        <taxon>Candidatus Fermentimicrarchaeales</taxon>
        <taxon>Candidatus Fermentimicrarchaeaceae</taxon>
        <taxon>Candidatus Fermentimicrarchaeum</taxon>
    </lineage>
</organism>
<dbReference type="Pfam" id="PF00329">
    <property type="entry name" value="Complex1_30kDa"/>
    <property type="match status" value="1"/>
</dbReference>
<dbReference type="KEGG" id="flt:Sv326_0863"/>
<dbReference type="AlphaFoldDB" id="A0A7D6BM48"/>
<dbReference type="Gene3D" id="3.30.460.80">
    <property type="entry name" value="NADH:ubiquinone oxidoreductase, 30kDa subunit"/>
    <property type="match status" value="1"/>
</dbReference>
<accession>A0A7D6BM48</accession>
<proteinExistence type="inferred from homology"/>